<dbReference type="RefSeq" id="WP_377058109.1">
    <property type="nucleotide sequence ID" value="NZ_JBHLUU010000032.1"/>
</dbReference>
<keyword evidence="2" id="KW-1003">Cell membrane</keyword>
<feature type="transmembrane region" description="Helical" evidence="6">
    <location>
        <begin position="12"/>
        <end position="31"/>
    </location>
</feature>
<feature type="transmembrane region" description="Helical" evidence="6">
    <location>
        <begin position="159"/>
        <end position="177"/>
    </location>
</feature>
<dbReference type="InterPro" id="IPR050833">
    <property type="entry name" value="Poly_Biosynth_Transport"/>
</dbReference>
<feature type="transmembrane region" description="Helical" evidence="6">
    <location>
        <begin position="462"/>
        <end position="483"/>
    </location>
</feature>
<evidence type="ECO:0000256" key="3">
    <source>
        <dbReference type="ARBA" id="ARBA00022692"/>
    </source>
</evidence>
<keyword evidence="4 6" id="KW-1133">Transmembrane helix</keyword>
<evidence type="ECO:0000256" key="1">
    <source>
        <dbReference type="ARBA" id="ARBA00004651"/>
    </source>
</evidence>
<evidence type="ECO:0000256" key="5">
    <source>
        <dbReference type="ARBA" id="ARBA00023136"/>
    </source>
</evidence>
<feature type="transmembrane region" description="Helical" evidence="6">
    <location>
        <begin position="125"/>
        <end position="147"/>
    </location>
</feature>
<feature type="transmembrane region" description="Helical" evidence="6">
    <location>
        <begin position="37"/>
        <end position="61"/>
    </location>
</feature>
<name>A0ABV6KQX5_9BACI</name>
<protein>
    <submittedName>
        <fullName evidence="7">Lipopolysaccharide biosynthesis protein</fullName>
    </submittedName>
</protein>
<evidence type="ECO:0000313" key="8">
    <source>
        <dbReference type="Proteomes" id="UP001589738"/>
    </source>
</evidence>
<evidence type="ECO:0000256" key="4">
    <source>
        <dbReference type="ARBA" id="ARBA00022989"/>
    </source>
</evidence>
<evidence type="ECO:0000313" key="7">
    <source>
        <dbReference type="EMBL" id="MFC0475734.1"/>
    </source>
</evidence>
<dbReference type="EMBL" id="JBHLUU010000032">
    <property type="protein sequence ID" value="MFC0475734.1"/>
    <property type="molecule type" value="Genomic_DNA"/>
</dbReference>
<feature type="transmembrane region" description="Helical" evidence="6">
    <location>
        <begin position="396"/>
        <end position="416"/>
    </location>
</feature>
<feature type="transmembrane region" description="Helical" evidence="6">
    <location>
        <begin position="339"/>
        <end position="364"/>
    </location>
</feature>
<keyword evidence="3 6" id="KW-0812">Transmembrane</keyword>
<comment type="subcellular location">
    <subcellularLocation>
        <location evidence="1">Cell membrane</location>
        <topology evidence="1">Multi-pass membrane protein</topology>
    </subcellularLocation>
</comment>
<feature type="transmembrane region" description="Helical" evidence="6">
    <location>
        <begin position="436"/>
        <end position="456"/>
    </location>
</feature>
<dbReference type="Pfam" id="PF01943">
    <property type="entry name" value="Polysacc_synt"/>
    <property type="match status" value="1"/>
</dbReference>
<comment type="caution">
    <text evidence="7">The sequence shown here is derived from an EMBL/GenBank/DDBJ whole genome shotgun (WGS) entry which is preliminary data.</text>
</comment>
<evidence type="ECO:0000256" key="2">
    <source>
        <dbReference type="ARBA" id="ARBA00022475"/>
    </source>
</evidence>
<feature type="transmembrane region" description="Helical" evidence="6">
    <location>
        <begin position="82"/>
        <end position="105"/>
    </location>
</feature>
<accession>A0ABV6KQX5</accession>
<dbReference type="InterPro" id="IPR002797">
    <property type="entry name" value="Polysacc_synth"/>
</dbReference>
<keyword evidence="8" id="KW-1185">Reference proteome</keyword>
<keyword evidence="5 6" id="KW-0472">Membrane</keyword>
<feature type="transmembrane region" description="Helical" evidence="6">
    <location>
        <begin position="183"/>
        <end position="202"/>
    </location>
</feature>
<feature type="transmembrane region" description="Helical" evidence="6">
    <location>
        <begin position="306"/>
        <end position="333"/>
    </location>
</feature>
<sequence>MKNRFSLNMFTNIFALGINVIATLVITPILIKEIGVVAYAFIPIIQSIMNYINAISIAFTSMVGRYFTISIKNRNIREAEEYLNTSFFSLLSVSFLFLFIIYIVANDIQLFLNVPDNLIKDVKLALLFQGIAFLFSTLSIAFKVAAFSENKLYISNNNLMISIIIRSILGIILITYYKELWYYSLANSIGMLLLLLMEFYTFRKLMPDMKINLTRFSKDKAKTLLSVGSWNSLTNFGSLLYNQSDVIVANKNLSATTAGEFAGIYQIPQLIKSLGNSISSTFSPRYIELYAKNRIVELTEYTKKSVWFTGCLMAIPIGLFGGIGDIVVALWLGDNFLKYQFILIIFAVTLAINVCISPLFAILITYQKVKVPAFMQLFTGFINISLAVFLTSLIDLGALGLAISGFFSYSLMNFIFMPKYTSKIMGISSKGLYKTIFKVCFVTFLVGIISGISRTFLSHDWLGVFIISFITIIFYFILLVLFFSRNEERTLIKTIILKFYYKIRRKKQ</sequence>
<feature type="transmembrane region" description="Helical" evidence="6">
    <location>
        <begin position="371"/>
        <end position="390"/>
    </location>
</feature>
<evidence type="ECO:0000256" key="6">
    <source>
        <dbReference type="SAM" id="Phobius"/>
    </source>
</evidence>
<dbReference type="PANTHER" id="PTHR30250:SF26">
    <property type="entry name" value="PSMA PROTEIN"/>
    <property type="match status" value="1"/>
</dbReference>
<gene>
    <name evidence="7" type="ORF">ACFFHF_10820</name>
</gene>
<reference evidence="7 8" key="1">
    <citation type="submission" date="2024-09" db="EMBL/GenBank/DDBJ databases">
        <authorList>
            <person name="Sun Q."/>
            <person name="Mori K."/>
        </authorList>
    </citation>
    <scope>NUCLEOTIDE SEQUENCE [LARGE SCALE GENOMIC DNA]</scope>
    <source>
        <strain evidence="7 8">CGMCC 1.9126</strain>
    </source>
</reference>
<dbReference type="Proteomes" id="UP001589738">
    <property type="component" value="Unassembled WGS sequence"/>
</dbReference>
<organism evidence="7 8">
    <name type="scientific">Robertmurraya beringensis</name>
    <dbReference type="NCBI Taxonomy" id="641660"/>
    <lineage>
        <taxon>Bacteria</taxon>
        <taxon>Bacillati</taxon>
        <taxon>Bacillota</taxon>
        <taxon>Bacilli</taxon>
        <taxon>Bacillales</taxon>
        <taxon>Bacillaceae</taxon>
        <taxon>Robertmurraya</taxon>
    </lineage>
</organism>
<proteinExistence type="predicted"/>
<dbReference type="PANTHER" id="PTHR30250">
    <property type="entry name" value="PST FAMILY PREDICTED COLANIC ACID TRANSPORTER"/>
    <property type="match status" value="1"/>
</dbReference>